<dbReference type="RefSeq" id="WP_305932689.1">
    <property type="nucleotide sequence ID" value="NZ_JAVAIM010000001.1"/>
</dbReference>
<keyword evidence="3" id="KW-1185">Reference proteome</keyword>
<evidence type="ECO:0000313" key="2">
    <source>
        <dbReference type="EMBL" id="MDP4575382.1"/>
    </source>
</evidence>
<comment type="caution">
    <text evidence="2">The sequence shown here is derived from an EMBL/GenBank/DDBJ whole genome shotgun (WGS) entry which is preliminary data.</text>
</comment>
<reference evidence="2 3" key="1">
    <citation type="submission" date="2023-08" db="EMBL/GenBank/DDBJ databases">
        <title>genomic of G39.</title>
        <authorList>
            <person name="Wang Y."/>
        </authorList>
    </citation>
    <scope>NUCLEOTIDE SEQUENCE [LARGE SCALE GENOMIC DNA]</scope>
    <source>
        <strain evidence="2 3">G39</strain>
    </source>
</reference>
<evidence type="ECO:0008006" key="4">
    <source>
        <dbReference type="Google" id="ProtNLM"/>
    </source>
</evidence>
<proteinExistence type="predicted"/>
<feature type="chain" id="PRO_5045134151" description="Lipoprotein" evidence="1">
    <location>
        <begin position="22"/>
        <end position="118"/>
    </location>
</feature>
<organism evidence="2 3">
    <name type="scientific">Qipengyuania profundimaris</name>
    <dbReference type="NCBI Taxonomy" id="3067652"/>
    <lineage>
        <taxon>Bacteria</taxon>
        <taxon>Pseudomonadati</taxon>
        <taxon>Pseudomonadota</taxon>
        <taxon>Alphaproteobacteria</taxon>
        <taxon>Sphingomonadales</taxon>
        <taxon>Erythrobacteraceae</taxon>
        <taxon>Qipengyuania</taxon>
    </lineage>
</organism>
<dbReference type="PROSITE" id="PS51257">
    <property type="entry name" value="PROKAR_LIPOPROTEIN"/>
    <property type="match status" value="1"/>
</dbReference>
<protein>
    <recommendedName>
        <fullName evidence="4">Lipoprotein</fullName>
    </recommendedName>
</protein>
<evidence type="ECO:0000256" key="1">
    <source>
        <dbReference type="SAM" id="SignalP"/>
    </source>
</evidence>
<evidence type="ECO:0000313" key="3">
    <source>
        <dbReference type="Proteomes" id="UP001240639"/>
    </source>
</evidence>
<sequence length="118" mass="12540">MRFRKPPYGATAALCLAAVLAACSEGQGVAEEGAEPVLCALDGEGEWSDECRLETARVGGANVFVIRHPDGGFRRLVERGDGFASVDGFETARSETRDGRIFVTIGNDSYNFPAPASQ</sequence>
<keyword evidence="1" id="KW-0732">Signal</keyword>
<gene>
    <name evidence="2" type="ORF">Q9K02_09570</name>
</gene>
<accession>A0ABT9HQG9</accession>
<dbReference type="EMBL" id="JAVAIM010000001">
    <property type="protein sequence ID" value="MDP4575382.1"/>
    <property type="molecule type" value="Genomic_DNA"/>
</dbReference>
<dbReference type="Proteomes" id="UP001240639">
    <property type="component" value="Unassembled WGS sequence"/>
</dbReference>
<name>A0ABT9HQG9_9SPHN</name>
<feature type="signal peptide" evidence="1">
    <location>
        <begin position="1"/>
        <end position="21"/>
    </location>
</feature>